<protein>
    <submittedName>
        <fullName evidence="2">Uncharacterized protein</fullName>
    </submittedName>
</protein>
<feature type="region of interest" description="Disordered" evidence="1">
    <location>
        <begin position="1"/>
        <end position="41"/>
    </location>
</feature>
<comment type="caution">
    <text evidence="2">The sequence shown here is derived from an EMBL/GenBank/DDBJ whole genome shotgun (WGS) entry which is preliminary data.</text>
</comment>
<sequence>MDTAANKKTGQNEKALPNNNGGGGGGTADKNVPPPPPLIDPSKLEINSRILLLKNKDDDDTPLKEAIVKKLDLSHAPPKLRVHVDGKRKGILNTIGLEDIHSIIGRRNSNFERKDTNDSGIVSIGELSVIQRLSQLPRIVQPNHAPPLPQDPPIITSQQYHSKFCIPRRLKRLRQIHRLANLQQQVSGVQQQFSVVPTNFGGGGGLANNNATLSRRNSSNSSEGTRMIMEDLLMLQNNTTIGNGGLSRQPRHQQQQLPTQPGGVGSLGLNAYQDSFRNALTTTLPFGQGANPVDALGGGASSAVGGGGAFGNNSNFLMPPFRNNDTTSTAAAAAANAGQGGSLPQSAFSALDSLAPELREKMLRISKLAEAQDEGKNDGATTNGGAAVEKRTEKRTKKKKYEPKSSKKGKEKAIEKKTSEGGLSLVSGDSNGVGTGTAAMGGRRLTDFTSQSVLSPTTYKPESFFGMRNSMLDAAAMSLGSGGFGSGGSVRNVLGGSGFGNNFQGQINMMQLMGMHPPPFGGGRLGGGALRPPFGGSVGGGSNPGTGMQQNTDASSSVDFRPSSPRIDSNTKNEMMANLKGAVNIQKKGDDDAAADKTTKSGMKRKESSSSIKSKSSGKKKKAKTESSSKLPKPTASDKYQKPKRPFSAYNLFFQLEREFIMALRSGGGDASEDPLIKAAMEAVDAANEKGEVGKEC</sequence>
<keyword evidence="3" id="KW-1185">Reference proteome</keyword>
<evidence type="ECO:0000313" key="3">
    <source>
        <dbReference type="Proteomes" id="UP001224775"/>
    </source>
</evidence>
<organism evidence="2 3">
    <name type="scientific">Skeletonema marinoi</name>
    <dbReference type="NCBI Taxonomy" id="267567"/>
    <lineage>
        <taxon>Eukaryota</taxon>
        <taxon>Sar</taxon>
        <taxon>Stramenopiles</taxon>
        <taxon>Ochrophyta</taxon>
        <taxon>Bacillariophyta</taxon>
        <taxon>Coscinodiscophyceae</taxon>
        <taxon>Thalassiosirophycidae</taxon>
        <taxon>Thalassiosirales</taxon>
        <taxon>Skeletonemataceae</taxon>
        <taxon>Skeletonema</taxon>
        <taxon>Skeletonema marinoi-dohrnii complex</taxon>
    </lineage>
</organism>
<feature type="region of interest" description="Disordered" evidence="1">
    <location>
        <begin position="369"/>
        <end position="429"/>
    </location>
</feature>
<reference evidence="2" key="1">
    <citation type="submission" date="2023-06" db="EMBL/GenBank/DDBJ databases">
        <title>Survivors Of The Sea: Transcriptome response of Skeletonema marinoi to long-term dormancy.</title>
        <authorList>
            <person name="Pinder M.I.M."/>
            <person name="Kourtchenko O."/>
            <person name="Robertson E.K."/>
            <person name="Larsson T."/>
            <person name="Maumus F."/>
            <person name="Osuna-Cruz C.M."/>
            <person name="Vancaester E."/>
            <person name="Stenow R."/>
            <person name="Vandepoele K."/>
            <person name="Ploug H."/>
            <person name="Bruchert V."/>
            <person name="Godhe A."/>
            <person name="Topel M."/>
        </authorList>
    </citation>
    <scope>NUCLEOTIDE SEQUENCE</scope>
    <source>
        <strain evidence="2">R05AC</strain>
    </source>
</reference>
<dbReference type="PROSITE" id="PS00018">
    <property type="entry name" value="EF_HAND_1"/>
    <property type="match status" value="1"/>
</dbReference>
<gene>
    <name evidence="2" type="ORF">QTG54_002140</name>
</gene>
<evidence type="ECO:0000256" key="1">
    <source>
        <dbReference type="SAM" id="MobiDB-lite"/>
    </source>
</evidence>
<feature type="compositionally biased region" description="Polar residues" evidence="1">
    <location>
        <begin position="548"/>
        <end position="558"/>
    </location>
</feature>
<name>A0AAD8YHT2_9STRA</name>
<dbReference type="EMBL" id="JATAAI010000003">
    <property type="protein sequence ID" value="KAK1746796.1"/>
    <property type="molecule type" value="Genomic_DNA"/>
</dbReference>
<dbReference type="InterPro" id="IPR018247">
    <property type="entry name" value="EF_Hand_1_Ca_BS"/>
</dbReference>
<accession>A0AAD8YHT2</accession>
<proteinExistence type="predicted"/>
<dbReference type="AlphaFoldDB" id="A0AAD8YHT2"/>
<feature type="compositionally biased region" description="Basic and acidic residues" evidence="1">
    <location>
        <begin position="587"/>
        <end position="608"/>
    </location>
</feature>
<feature type="region of interest" description="Disordered" evidence="1">
    <location>
        <begin position="521"/>
        <end position="643"/>
    </location>
</feature>
<dbReference type="Proteomes" id="UP001224775">
    <property type="component" value="Unassembled WGS sequence"/>
</dbReference>
<evidence type="ECO:0000313" key="2">
    <source>
        <dbReference type="EMBL" id="KAK1746796.1"/>
    </source>
</evidence>
<feature type="compositionally biased region" description="Basic residues" evidence="1">
    <location>
        <begin position="393"/>
        <end position="410"/>
    </location>
</feature>